<feature type="region of interest" description="Disordered" evidence="1">
    <location>
        <begin position="1"/>
        <end position="59"/>
    </location>
</feature>
<sequence>APAPRRPRPALAAHPPAPLPRGPPAHSPQQGPAARRRRVPLPPRPPADLHLGRAPARPDPRHLLLLRHLLRARQAPPRLPLPLHPHRPLDPRPRRLRAPRPAARHPARRSVLPPRPPDPRLLGRRSS</sequence>
<evidence type="ECO:0000256" key="1">
    <source>
        <dbReference type="SAM" id="MobiDB-lite"/>
    </source>
</evidence>
<feature type="compositionally biased region" description="Pro residues" evidence="1">
    <location>
        <begin position="15"/>
        <end position="26"/>
    </location>
</feature>
<proteinExistence type="predicted"/>
<dbReference type="AlphaFoldDB" id="A0A0G4MJR1"/>
<dbReference type="Proteomes" id="UP000044602">
    <property type="component" value="Unassembled WGS sequence"/>
</dbReference>
<name>A0A0G4MJR1_VERLO</name>
<evidence type="ECO:0000313" key="3">
    <source>
        <dbReference type="Proteomes" id="UP000044602"/>
    </source>
</evidence>
<feature type="compositionally biased region" description="Basic residues" evidence="1">
    <location>
        <begin position="94"/>
        <end position="108"/>
    </location>
</feature>
<feature type="non-terminal residue" evidence="2">
    <location>
        <position position="1"/>
    </location>
</feature>
<reference evidence="2 3" key="1">
    <citation type="submission" date="2015-05" db="EMBL/GenBank/DDBJ databases">
        <authorList>
            <person name="Wang D.B."/>
            <person name="Wang M."/>
        </authorList>
    </citation>
    <scope>NUCLEOTIDE SEQUENCE [LARGE SCALE GENOMIC DNA]</scope>
    <source>
        <strain evidence="2">VL1</strain>
    </source>
</reference>
<protein>
    <submittedName>
        <fullName evidence="2">Uncharacterized protein</fullName>
    </submittedName>
</protein>
<evidence type="ECO:0000313" key="2">
    <source>
        <dbReference type="EMBL" id="CRK34285.1"/>
    </source>
</evidence>
<dbReference type="EMBL" id="CVQH01022970">
    <property type="protein sequence ID" value="CRK34285.1"/>
    <property type="molecule type" value="Genomic_DNA"/>
</dbReference>
<organism evidence="2 3">
    <name type="scientific">Verticillium longisporum</name>
    <name type="common">Verticillium dahliae var. longisporum</name>
    <dbReference type="NCBI Taxonomy" id="100787"/>
    <lineage>
        <taxon>Eukaryota</taxon>
        <taxon>Fungi</taxon>
        <taxon>Dikarya</taxon>
        <taxon>Ascomycota</taxon>
        <taxon>Pezizomycotina</taxon>
        <taxon>Sordariomycetes</taxon>
        <taxon>Hypocreomycetidae</taxon>
        <taxon>Glomerellales</taxon>
        <taxon>Plectosphaerellaceae</taxon>
        <taxon>Verticillium</taxon>
    </lineage>
</organism>
<gene>
    <name evidence="2" type="ORF">BN1708_019487</name>
</gene>
<keyword evidence="3" id="KW-1185">Reference proteome</keyword>
<feature type="non-terminal residue" evidence="2">
    <location>
        <position position="127"/>
    </location>
</feature>
<feature type="region of interest" description="Disordered" evidence="1">
    <location>
        <begin position="74"/>
        <end position="127"/>
    </location>
</feature>
<accession>A0A0G4MJR1</accession>